<gene>
    <name evidence="2" type="ORF">QTP70_013866</name>
</gene>
<evidence type="ECO:0000313" key="2">
    <source>
        <dbReference type="EMBL" id="KAK3551184.1"/>
    </source>
</evidence>
<organism evidence="2 3">
    <name type="scientific">Hemibagrus guttatus</name>
    <dbReference type="NCBI Taxonomy" id="175788"/>
    <lineage>
        <taxon>Eukaryota</taxon>
        <taxon>Metazoa</taxon>
        <taxon>Chordata</taxon>
        <taxon>Craniata</taxon>
        <taxon>Vertebrata</taxon>
        <taxon>Euteleostomi</taxon>
        <taxon>Actinopterygii</taxon>
        <taxon>Neopterygii</taxon>
        <taxon>Teleostei</taxon>
        <taxon>Ostariophysi</taxon>
        <taxon>Siluriformes</taxon>
        <taxon>Bagridae</taxon>
        <taxon>Hemibagrus</taxon>
    </lineage>
</organism>
<name>A0AAE0RDW5_9TELE</name>
<proteinExistence type="predicted"/>
<dbReference type="Proteomes" id="UP001274896">
    <property type="component" value="Unassembled WGS sequence"/>
</dbReference>
<sequence>MLLRCSSLLSMRCSRISLGSGLSHISMASWCTRPLWKNTYVMSGPSSPDFSRITSTSSLRSRRSSEPTPTSLHQQTVPQPRSTCPFSSASKCYNGFMRLPAPVTRGSSGRLNSLYAGSGGHLLRQMWRGLSGHALLAPGLGSVASSQRDCWNPYLLHNAPGPTCLWTFSPTYPTREDSPR</sequence>
<dbReference type="AlphaFoldDB" id="A0AAE0RDW5"/>
<feature type="compositionally biased region" description="Polar residues" evidence="1">
    <location>
        <begin position="73"/>
        <end position="83"/>
    </location>
</feature>
<accession>A0AAE0RDW5</accession>
<keyword evidence="3" id="KW-1185">Reference proteome</keyword>
<reference evidence="2" key="1">
    <citation type="submission" date="2023-06" db="EMBL/GenBank/DDBJ databases">
        <title>Male Hemibagrus guttatus genome.</title>
        <authorList>
            <person name="Bian C."/>
        </authorList>
    </citation>
    <scope>NUCLEOTIDE SEQUENCE</scope>
    <source>
        <strain evidence="2">Male_cb2023</strain>
        <tissue evidence="2">Muscle</tissue>
    </source>
</reference>
<evidence type="ECO:0000313" key="3">
    <source>
        <dbReference type="Proteomes" id="UP001274896"/>
    </source>
</evidence>
<feature type="region of interest" description="Disordered" evidence="1">
    <location>
        <begin position="47"/>
        <end position="83"/>
    </location>
</feature>
<comment type="caution">
    <text evidence="2">The sequence shown here is derived from an EMBL/GenBank/DDBJ whole genome shotgun (WGS) entry which is preliminary data.</text>
</comment>
<dbReference type="EMBL" id="JAUCMX010000003">
    <property type="protein sequence ID" value="KAK3551184.1"/>
    <property type="molecule type" value="Genomic_DNA"/>
</dbReference>
<protein>
    <submittedName>
        <fullName evidence="2">Uncharacterized protein</fullName>
    </submittedName>
</protein>
<evidence type="ECO:0000256" key="1">
    <source>
        <dbReference type="SAM" id="MobiDB-lite"/>
    </source>
</evidence>